<dbReference type="InterPro" id="IPR004837">
    <property type="entry name" value="NaCa_Exmemb"/>
</dbReference>
<dbReference type="Proteomes" id="UP000322699">
    <property type="component" value="Unassembled WGS sequence"/>
</dbReference>
<feature type="compositionally biased region" description="Basic and acidic residues" evidence="5">
    <location>
        <begin position="152"/>
        <end position="166"/>
    </location>
</feature>
<reference evidence="8 9" key="1">
    <citation type="submission" date="2019-08" db="EMBL/GenBank/DDBJ databases">
        <title>Deep-cultivation of Planctomycetes and their phenomic and genomic characterization uncovers novel biology.</title>
        <authorList>
            <person name="Wiegand S."/>
            <person name="Jogler M."/>
            <person name="Boedeker C."/>
            <person name="Pinto D."/>
            <person name="Vollmers J."/>
            <person name="Rivas-Marin E."/>
            <person name="Kohn T."/>
            <person name="Peeters S.H."/>
            <person name="Heuer A."/>
            <person name="Rast P."/>
            <person name="Oberbeckmann S."/>
            <person name="Bunk B."/>
            <person name="Jeske O."/>
            <person name="Meyerdierks A."/>
            <person name="Storesund J.E."/>
            <person name="Kallscheuer N."/>
            <person name="Luecker S."/>
            <person name="Lage O.M."/>
            <person name="Pohl T."/>
            <person name="Merkel B.J."/>
            <person name="Hornburger P."/>
            <person name="Mueller R.-W."/>
            <person name="Bruemmer F."/>
            <person name="Labrenz M."/>
            <person name="Spormann A.M."/>
            <person name="Op Den Camp H."/>
            <person name="Overmann J."/>
            <person name="Amann R."/>
            <person name="Jetten M.S.M."/>
            <person name="Mascher T."/>
            <person name="Medema M.H."/>
            <person name="Devos D.P."/>
            <person name="Kaster A.-K."/>
            <person name="Ovreas L."/>
            <person name="Rohde M."/>
            <person name="Galperin M.Y."/>
            <person name="Jogler C."/>
        </authorList>
    </citation>
    <scope>NUCLEOTIDE SEQUENCE [LARGE SCALE GENOMIC DNA]</scope>
    <source>
        <strain evidence="8 9">LF1</strain>
    </source>
</reference>
<evidence type="ECO:0000256" key="4">
    <source>
        <dbReference type="ARBA" id="ARBA00023136"/>
    </source>
</evidence>
<proteinExistence type="predicted"/>
<keyword evidence="9" id="KW-1185">Reference proteome</keyword>
<feature type="transmembrane region" description="Helical" evidence="6">
    <location>
        <begin position="56"/>
        <end position="75"/>
    </location>
</feature>
<evidence type="ECO:0000256" key="1">
    <source>
        <dbReference type="ARBA" id="ARBA00004141"/>
    </source>
</evidence>
<name>A0A5B1CMP6_9BACT</name>
<evidence type="ECO:0000313" key="8">
    <source>
        <dbReference type="EMBL" id="KAA1261185.1"/>
    </source>
</evidence>
<feature type="transmembrane region" description="Helical" evidence="6">
    <location>
        <begin position="115"/>
        <end position="139"/>
    </location>
</feature>
<feature type="domain" description="Sodium/calcium exchanger membrane region" evidence="7">
    <location>
        <begin position="3"/>
        <end position="137"/>
    </location>
</feature>
<dbReference type="GO" id="GO:0005262">
    <property type="term" value="F:calcium channel activity"/>
    <property type="evidence" value="ECO:0007669"/>
    <property type="project" value="TreeGrafter"/>
</dbReference>
<keyword evidence="2 6" id="KW-0812">Transmembrane</keyword>
<keyword evidence="3 6" id="KW-1133">Transmembrane helix</keyword>
<dbReference type="Pfam" id="PF01699">
    <property type="entry name" value="Na_Ca_ex"/>
    <property type="match status" value="2"/>
</dbReference>
<accession>A0A5B1CMP6</accession>
<sequence length="332" mass="34521">MVIAAVGTRMTAVADRLADRTGWGEAIVGATLLGAATSLPGITASVTAAVDGKPQMALSNAIGGIAAQTMFLAIADLTYRKANLEHAAASLANMLQAVLLVFILSLLLITMATPAIAFFGIHPVSPLMFVIYFAGLVMVKRAKEHPMWQPRSTDHTRTDQPDEKETPASQDWGLWLRFAGFALVVVICGIVVTKAVSTMVDHHNWLGESAAGAFMTAVATSLPELVTSIAAIRRGALTLAVGGIVGGNCFDTLFAAVSDIAYRDGSIYHAAATATSSSGPSEMTLIAATIAMTALLLGGLLYREKSGVAGIGFESTGIIIIYLSLLGVMALV</sequence>
<gene>
    <name evidence="8" type="primary">yrbG_4</name>
    <name evidence="8" type="ORF">LF1_37300</name>
</gene>
<feature type="transmembrane region" description="Helical" evidence="6">
    <location>
        <begin position="309"/>
        <end position="331"/>
    </location>
</feature>
<evidence type="ECO:0000313" key="9">
    <source>
        <dbReference type="Proteomes" id="UP000322699"/>
    </source>
</evidence>
<dbReference type="Gene3D" id="1.20.1420.30">
    <property type="entry name" value="NCX, central ion-binding region"/>
    <property type="match status" value="2"/>
</dbReference>
<dbReference type="AlphaFoldDB" id="A0A5B1CMP6"/>
<keyword evidence="4 6" id="KW-0472">Membrane</keyword>
<dbReference type="GO" id="GO:0008273">
    <property type="term" value="F:calcium, potassium:sodium antiporter activity"/>
    <property type="evidence" value="ECO:0007669"/>
    <property type="project" value="TreeGrafter"/>
</dbReference>
<evidence type="ECO:0000256" key="2">
    <source>
        <dbReference type="ARBA" id="ARBA00022692"/>
    </source>
</evidence>
<protein>
    <submittedName>
        <fullName evidence="8">Inner membrane protein YrbG</fullName>
    </submittedName>
</protein>
<dbReference type="GO" id="GO:0006874">
    <property type="term" value="P:intracellular calcium ion homeostasis"/>
    <property type="evidence" value="ECO:0007669"/>
    <property type="project" value="TreeGrafter"/>
</dbReference>
<feature type="region of interest" description="Disordered" evidence="5">
    <location>
        <begin position="147"/>
        <end position="167"/>
    </location>
</feature>
<comment type="caution">
    <text evidence="8">The sequence shown here is derived from an EMBL/GenBank/DDBJ whole genome shotgun (WGS) entry which is preliminary data.</text>
</comment>
<dbReference type="EMBL" id="VRLW01000001">
    <property type="protein sequence ID" value="KAA1261185.1"/>
    <property type="molecule type" value="Genomic_DNA"/>
</dbReference>
<comment type="subcellular location">
    <subcellularLocation>
        <location evidence="1">Membrane</location>
        <topology evidence="1">Multi-pass membrane protein</topology>
    </subcellularLocation>
</comment>
<feature type="transmembrane region" description="Helical" evidence="6">
    <location>
        <begin position="87"/>
        <end position="109"/>
    </location>
</feature>
<dbReference type="GO" id="GO:0005886">
    <property type="term" value="C:plasma membrane"/>
    <property type="evidence" value="ECO:0007669"/>
    <property type="project" value="TreeGrafter"/>
</dbReference>
<feature type="transmembrane region" description="Helical" evidence="6">
    <location>
        <begin position="283"/>
        <end position="302"/>
    </location>
</feature>
<evidence type="ECO:0000256" key="6">
    <source>
        <dbReference type="SAM" id="Phobius"/>
    </source>
</evidence>
<evidence type="ECO:0000256" key="3">
    <source>
        <dbReference type="ARBA" id="ARBA00022989"/>
    </source>
</evidence>
<dbReference type="PANTHER" id="PTHR10846">
    <property type="entry name" value="SODIUM/POTASSIUM/CALCIUM EXCHANGER"/>
    <property type="match status" value="1"/>
</dbReference>
<evidence type="ECO:0000259" key="7">
    <source>
        <dbReference type="Pfam" id="PF01699"/>
    </source>
</evidence>
<feature type="transmembrane region" description="Helical" evidence="6">
    <location>
        <begin position="26"/>
        <end position="50"/>
    </location>
</feature>
<dbReference type="InterPro" id="IPR004481">
    <property type="entry name" value="K/Na/Ca-exchanger"/>
</dbReference>
<feature type="domain" description="Sodium/calcium exchanger membrane region" evidence="7">
    <location>
        <begin position="174"/>
        <end position="296"/>
    </location>
</feature>
<organism evidence="8 9">
    <name type="scientific">Rubripirellula obstinata</name>
    <dbReference type="NCBI Taxonomy" id="406547"/>
    <lineage>
        <taxon>Bacteria</taxon>
        <taxon>Pseudomonadati</taxon>
        <taxon>Planctomycetota</taxon>
        <taxon>Planctomycetia</taxon>
        <taxon>Pirellulales</taxon>
        <taxon>Pirellulaceae</taxon>
        <taxon>Rubripirellula</taxon>
    </lineage>
</organism>
<feature type="transmembrane region" description="Helical" evidence="6">
    <location>
        <begin position="174"/>
        <end position="196"/>
    </location>
</feature>
<dbReference type="InterPro" id="IPR044880">
    <property type="entry name" value="NCX_ion-bd_dom_sf"/>
</dbReference>
<evidence type="ECO:0000256" key="5">
    <source>
        <dbReference type="SAM" id="MobiDB-lite"/>
    </source>
</evidence>
<dbReference type="PANTHER" id="PTHR10846:SF8">
    <property type="entry name" value="INNER MEMBRANE PROTEIN YRBG"/>
    <property type="match status" value="1"/>
</dbReference>